<protein>
    <submittedName>
        <fullName evidence="1">Uncharacterized protein</fullName>
    </submittedName>
</protein>
<dbReference type="RefSeq" id="WP_091630598.1">
    <property type="nucleotide sequence ID" value="NZ_CP109071.1"/>
</dbReference>
<evidence type="ECO:0000313" key="2">
    <source>
        <dbReference type="Proteomes" id="UP001334804"/>
    </source>
</evidence>
<dbReference type="EMBL" id="CP109071">
    <property type="protein sequence ID" value="WSA31644.1"/>
    <property type="molecule type" value="Genomic_DNA"/>
</dbReference>
<proteinExistence type="predicted"/>
<keyword evidence="2" id="KW-1185">Reference proteome</keyword>
<sequence>MAPLLPAGCEEALAVVDRFYRTSGSTRQSRLAAATTAYQGMMGASLNADGGVYQATVALSQDFSELRFILSGMVSGDHDAVQARTDRDAQTLRDVCDAG</sequence>
<reference evidence="1 2" key="1">
    <citation type="submission" date="2022-10" db="EMBL/GenBank/DDBJ databases">
        <title>The complete genomes of actinobacterial strains from the NBC collection.</title>
        <authorList>
            <person name="Joergensen T.S."/>
            <person name="Alvarez Arevalo M."/>
            <person name="Sterndorff E.B."/>
            <person name="Faurdal D."/>
            <person name="Vuksanovic O."/>
            <person name="Mourched A.-S."/>
            <person name="Charusanti P."/>
            <person name="Shaw S."/>
            <person name="Blin K."/>
            <person name="Weber T."/>
        </authorList>
    </citation>
    <scope>NUCLEOTIDE SEQUENCE [LARGE SCALE GENOMIC DNA]</scope>
    <source>
        <strain evidence="1 2">NBC 01809</strain>
    </source>
</reference>
<evidence type="ECO:0000313" key="1">
    <source>
        <dbReference type="EMBL" id="WSA31644.1"/>
    </source>
</evidence>
<gene>
    <name evidence="1" type="ORF">OIE14_26520</name>
</gene>
<name>A0ABZ1E9Z6_9ACTN</name>
<accession>A0ABZ1E9Z6</accession>
<dbReference type="Proteomes" id="UP001334804">
    <property type="component" value="Chromosome"/>
</dbReference>
<organism evidence="1 2">
    <name type="scientific">Micromonospora peucetia</name>
    <dbReference type="NCBI Taxonomy" id="47871"/>
    <lineage>
        <taxon>Bacteria</taxon>
        <taxon>Bacillati</taxon>
        <taxon>Actinomycetota</taxon>
        <taxon>Actinomycetes</taxon>
        <taxon>Micromonosporales</taxon>
        <taxon>Micromonosporaceae</taxon>
        <taxon>Micromonospora</taxon>
    </lineage>
</organism>